<keyword evidence="2" id="KW-1185">Reference proteome</keyword>
<dbReference type="Proteomes" id="UP000623681">
    <property type="component" value="Unassembled WGS sequence"/>
</dbReference>
<dbReference type="RefSeq" id="WP_202767404.1">
    <property type="nucleotide sequence ID" value="NZ_JAESWA010000022.1"/>
</dbReference>
<name>A0A937FGV0_9CLOT</name>
<evidence type="ECO:0008006" key="3">
    <source>
        <dbReference type="Google" id="ProtNLM"/>
    </source>
</evidence>
<comment type="caution">
    <text evidence="1">The sequence shown here is derived from an EMBL/GenBank/DDBJ whole genome shotgun (WGS) entry which is preliminary data.</text>
</comment>
<sequence length="137" mass="16404">MRERKCEIIAYLKSDVKSVWDVVTNNRDFKWRSDIEGIEIFNEGKEFIEYNKKGTSTKFKITKKREFKEYEFNMENKMFTGFWTGYFFEVENGGTKIIFKENIFIKNPIIALLSYIFMNLNKIQGIYVSDLKKKLGE</sequence>
<dbReference type="SUPFAM" id="SSF55961">
    <property type="entry name" value="Bet v1-like"/>
    <property type="match status" value="1"/>
</dbReference>
<proteinExistence type="predicted"/>
<accession>A0A937FGV0</accession>
<dbReference type="EMBL" id="JAESWA010000022">
    <property type="protein sequence ID" value="MBL4932027.1"/>
    <property type="molecule type" value="Genomic_DNA"/>
</dbReference>
<evidence type="ECO:0000313" key="1">
    <source>
        <dbReference type="EMBL" id="MBL4932027.1"/>
    </source>
</evidence>
<organism evidence="1 2">
    <name type="scientific">Clostridium paridis</name>
    <dbReference type="NCBI Taxonomy" id="2803863"/>
    <lineage>
        <taxon>Bacteria</taxon>
        <taxon>Bacillati</taxon>
        <taxon>Bacillota</taxon>
        <taxon>Clostridia</taxon>
        <taxon>Eubacteriales</taxon>
        <taxon>Clostridiaceae</taxon>
        <taxon>Clostridium</taxon>
    </lineage>
</organism>
<gene>
    <name evidence="1" type="ORF">JK634_09450</name>
</gene>
<reference evidence="1" key="1">
    <citation type="submission" date="2021-01" db="EMBL/GenBank/DDBJ databases">
        <title>Genome public.</title>
        <authorList>
            <person name="Liu C."/>
            <person name="Sun Q."/>
        </authorList>
    </citation>
    <scope>NUCLEOTIDE SEQUENCE</scope>
    <source>
        <strain evidence="1">YIM B02565</strain>
    </source>
</reference>
<evidence type="ECO:0000313" key="2">
    <source>
        <dbReference type="Proteomes" id="UP000623681"/>
    </source>
</evidence>
<dbReference type="AlphaFoldDB" id="A0A937FGV0"/>
<protein>
    <recommendedName>
        <fullName evidence="3">Polyketide cyclase</fullName>
    </recommendedName>
</protein>